<dbReference type="Gene3D" id="1.10.287.3610">
    <property type="match status" value="1"/>
</dbReference>
<dbReference type="Pfam" id="PF01219">
    <property type="entry name" value="DAGK_prokar"/>
    <property type="match status" value="1"/>
</dbReference>
<accession>A0A1F5KU83</accession>
<evidence type="ECO:0000256" key="17">
    <source>
        <dbReference type="PIRSR" id="PIRSR600829-3"/>
    </source>
</evidence>
<dbReference type="GO" id="GO:0008654">
    <property type="term" value="P:phospholipid biosynthetic process"/>
    <property type="evidence" value="ECO:0007669"/>
    <property type="project" value="UniProtKB-KW"/>
</dbReference>
<keyword evidence="6 19" id="KW-0812">Transmembrane</keyword>
<evidence type="ECO:0000256" key="8">
    <source>
        <dbReference type="ARBA" id="ARBA00022777"/>
    </source>
</evidence>
<feature type="active site" description="Proton acceptor" evidence="15">
    <location>
        <position position="68"/>
    </location>
</feature>
<dbReference type="Proteomes" id="UP000178565">
    <property type="component" value="Unassembled WGS sequence"/>
</dbReference>
<feature type="binding site" evidence="17">
    <location>
        <position position="15"/>
    </location>
    <ligand>
        <name>ATP</name>
        <dbReference type="ChEBI" id="CHEBI:30616"/>
    </ligand>
</feature>
<dbReference type="InterPro" id="IPR033717">
    <property type="entry name" value="UDPK"/>
</dbReference>
<comment type="similarity">
    <text evidence="2">Belongs to the bacterial diacylglycerol kinase family.</text>
</comment>
<reference evidence="20 21" key="1">
    <citation type="journal article" date="2016" name="Nat. Commun.">
        <title>Thousands of microbial genomes shed light on interconnected biogeochemical processes in an aquifer system.</title>
        <authorList>
            <person name="Anantharaman K."/>
            <person name="Brown C.T."/>
            <person name="Hug L.A."/>
            <person name="Sharon I."/>
            <person name="Castelle C.J."/>
            <person name="Probst A.J."/>
            <person name="Thomas B.C."/>
            <person name="Singh A."/>
            <person name="Wilkins M.J."/>
            <person name="Karaoz U."/>
            <person name="Brodie E.L."/>
            <person name="Williams K.H."/>
            <person name="Hubbard S.S."/>
            <person name="Banfield J.F."/>
        </authorList>
    </citation>
    <scope>NUCLEOTIDE SEQUENCE [LARGE SCALE GENOMIC DNA]</scope>
</reference>
<evidence type="ECO:0000256" key="15">
    <source>
        <dbReference type="PIRSR" id="PIRSR600829-1"/>
    </source>
</evidence>
<dbReference type="GO" id="GO:0046872">
    <property type="term" value="F:metal ion binding"/>
    <property type="evidence" value="ECO:0007669"/>
    <property type="project" value="UniProtKB-KW"/>
</dbReference>
<keyword evidence="18" id="KW-0460">Magnesium</keyword>
<name>A0A1F5KU83_9BACT</name>
<evidence type="ECO:0000256" key="18">
    <source>
        <dbReference type="PIRSR" id="PIRSR600829-4"/>
    </source>
</evidence>
<feature type="binding site" evidence="17">
    <location>
        <begin position="93"/>
        <end position="94"/>
    </location>
    <ligand>
        <name>ATP</name>
        <dbReference type="ChEBI" id="CHEBI:30616"/>
    </ligand>
</feature>
<feature type="binding site" evidence="18">
    <location>
        <position position="27"/>
    </location>
    <ligand>
        <name>a divalent metal cation</name>
        <dbReference type="ChEBI" id="CHEBI:60240"/>
    </ligand>
</feature>
<dbReference type="GO" id="GO:0005886">
    <property type="term" value="C:plasma membrane"/>
    <property type="evidence" value="ECO:0007669"/>
    <property type="project" value="UniProtKB-SubCell"/>
</dbReference>
<dbReference type="GO" id="GO:0005524">
    <property type="term" value="F:ATP binding"/>
    <property type="evidence" value="ECO:0007669"/>
    <property type="project" value="UniProtKB-KW"/>
</dbReference>
<evidence type="ECO:0000256" key="12">
    <source>
        <dbReference type="ARBA" id="ARBA00023136"/>
    </source>
</evidence>
<keyword evidence="14" id="KW-1208">Phospholipid metabolism</keyword>
<evidence type="ECO:0000256" key="1">
    <source>
        <dbReference type="ARBA" id="ARBA00004651"/>
    </source>
</evidence>
<keyword evidence="3" id="KW-1003">Cell membrane</keyword>
<evidence type="ECO:0000256" key="5">
    <source>
        <dbReference type="ARBA" id="ARBA00022679"/>
    </source>
</evidence>
<evidence type="ECO:0000256" key="9">
    <source>
        <dbReference type="ARBA" id="ARBA00022840"/>
    </source>
</evidence>
<sequence length="120" mass="13291">MDQGKINHRILSFKYALEGLMSAIKEEPNLKIHFFVASLVLIVSYLLKISRRDWLMIIILIGFVLAVELTNTAIEAIVDGFTNREHPKAKLAKDISAGAVLVVAATSAVVGIIIFLPYLR</sequence>
<feature type="binding site" evidence="17">
    <location>
        <position position="75"/>
    </location>
    <ligand>
        <name>ATP</name>
        <dbReference type="ChEBI" id="CHEBI:30616"/>
    </ligand>
</feature>
<evidence type="ECO:0000256" key="3">
    <source>
        <dbReference type="ARBA" id="ARBA00022475"/>
    </source>
</evidence>
<comment type="cofactor">
    <cofactor evidence="18">
        <name>Mg(2+)</name>
        <dbReference type="ChEBI" id="CHEBI:18420"/>
    </cofactor>
    <text evidence="18">Mn(2+), Zn(2+), Cd(2+) and Co(2+) support activity to lesser extents.</text>
</comment>
<dbReference type="PANTHER" id="PTHR34299:SF1">
    <property type="entry name" value="DIACYLGLYCEROL KINASE"/>
    <property type="match status" value="1"/>
</dbReference>
<feature type="transmembrane region" description="Helical" evidence="19">
    <location>
        <begin position="54"/>
        <end position="78"/>
    </location>
</feature>
<keyword evidence="9 17" id="KW-0067">ATP-binding</keyword>
<dbReference type="CDD" id="cd14265">
    <property type="entry name" value="UDPK_IM_like"/>
    <property type="match status" value="1"/>
</dbReference>
<keyword evidence="4" id="KW-0444">Lipid biosynthesis</keyword>
<comment type="subcellular location">
    <subcellularLocation>
        <location evidence="1">Cell membrane</location>
        <topology evidence="1">Multi-pass membrane protein</topology>
    </subcellularLocation>
</comment>
<dbReference type="GO" id="GO:0016301">
    <property type="term" value="F:kinase activity"/>
    <property type="evidence" value="ECO:0007669"/>
    <property type="project" value="UniProtKB-KW"/>
</dbReference>
<keyword evidence="7 17" id="KW-0547">Nucleotide-binding</keyword>
<feature type="binding site" evidence="16">
    <location>
        <position position="68"/>
    </location>
    <ligand>
        <name>substrate</name>
    </ligand>
</feature>
<keyword evidence="13" id="KW-0594">Phospholipid biosynthesis</keyword>
<feature type="binding site" evidence="17">
    <location>
        <position position="27"/>
    </location>
    <ligand>
        <name>ATP</name>
        <dbReference type="ChEBI" id="CHEBI:30616"/>
    </ligand>
</feature>
<feature type="binding site" evidence="18">
    <location>
        <position position="75"/>
    </location>
    <ligand>
        <name>a divalent metal cation</name>
        <dbReference type="ChEBI" id="CHEBI:60240"/>
    </ligand>
</feature>
<feature type="transmembrane region" description="Helical" evidence="19">
    <location>
        <begin position="98"/>
        <end position="119"/>
    </location>
</feature>
<dbReference type="STRING" id="1797785.A3B45_03865"/>
<evidence type="ECO:0000313" key="20">
    <source>
        <dbReference type="EMBL" id="OGE44384.1"/>
    </source>
</evidence>
<keyword evidence="18" id="KW-0479">Metal-binding</keyword>
<dbReference type="InterPro" id="IPR000829">
    <property type="entry name" value="DAGK"/>
</dbReference>
<evidence type="ECO:0000256" key="11">
    <source>
        <dbReference type="ARBA" id="ARBA00023098"/>
    </source>
</evidence>
<evidence type="ECO:0000256" key="16">
    <source>
        <dbReference type="PIRSR" id="PIRSR600829-2"/>
    </source>
</evidence>
<evidence type="ECO:0000256" key="7">
    <source>
        <dbReference type="ARBA" id="ARBA00022741"/>
    </source>
</evidence>
<keyword evidence="8" id="KW-0418">Kinase</keyword>
<keyword evidence="10 19" id="KW-1133">Transmembrane helix</keyword>
<keyword evidence="12 19" id="KW-0472">Membrane</keyword>
<dbReference type="InterPro" id="IPR036945">
    <property type="entry name" value="DAGK_sf"/>
</dbReference>
<evidence type="ECO:0000313" key="21">
    <source>
        <dbReference type="Proteomes" id="UP000178565"/>
    </source>
</evidence>
<dbReference type="EMBL" id="MFDM01000003">
    <property type="protein sequence ID" value="OGE44384.1"/>
    <property type="molecule type" value="Genomic_DNA"/>
</dbReference>
<dbReference type="AlphaFoldDB" id="A0A1F5KU83"/>
<organism evidence="20 21">
    <name type="scientific">Candidatus Daviesbacteria bacterium RIFCSPLOWO2_01_FULL_39_12</name>
    <dbReference type="NCBI Taxonomy" id="1797785"/>
    <lineage>
        <taxon>Bacteria</taxon>
        <taxon>Candidatus Daviesiibacteriota</taxon>
    </lineage>
</organism>
<protein>
    <recommendedName>
        <fullName evidence="22">Diacylglycerol kinase</fullName>
    </recommendedName>
</protein>
<proteinExistence type="inferred from homology"/>
<keyword evidence="11" id="KW-0443">Lipid metabolism</keyword>
<gene>
    <name evidence="20" type="ORF">A3B45_03865</name>
</gene>
<evidence type="ECO:0000256" key="10">
    <source>
        <dbReference type="ARBA" id="ARBA00022989"/>
    </source>
</evidence>
<comment type="caution">
    <text evidence="20">The sequence shown here is derived from an EMBL/GenBank/DDBJ whole genome shotgun (WGS) entry which is preliminary data.</text>
</comment>
<keyword evidence="5" id="KW-0808">Transferase</keyword>
<evidence type="ECO:0000256" key="2">
    <source>
        <dbReference type="ARBA" id="ARBA00005967"/>
    </source>
</evidence>
<evidence type="ECO:0000256" key="13">
    <source>
        <dbReference type="ARBA" id="ARBA00023209"/>
    </source>
</evidence>
<dbReference type="PANTHER" id="PTHR34299">
    <property type="entry name" value="DIACYLGLYCEROL KINASE"/>
    <property type="match status" value="1"/>
</dbReference>
<evidence type="ECO:0000256" key="14">
    <source>
        <dbReference type="ARBA" id="ARBA00023264"/>
    </source>
</evidence>
<evidence type="ECO:0000256" key="19">
    <source>
        <dbReference type="SAM" id="Phobius"/>
    </source>
</evidence>
<evidence type="ECO:0000256" key="6">
    <source>
        <dbReference type="ARBA" id="ARBA00022692"/>
    </source>
</evidence>
<evidence type="ECO:0000256" key="4">
    <source>
        <dbReference type="ARBA" id="ARBA00022516"/>
    </source>
</evidence>
<evidence type="ECO:0008006" key="22">
    <source>
        <dbReference type="Google" id="ProtNLM"/>
    </source>
</evidence>